<keyword evidence="3 6" id="KW-1133">Transmembrane helix</keyword>
<dbReference type="GO" id="GO:0140359">
    <property type="term" value="F:ABC-type transporter activity"/>
    <property type="evidence" value="ECO:0007669"/>
    <property type="project" value="InterPro"/>
</dbReference>
<feature type="transmembrane region" description="Helical" evidence="6">
    <location>
        <begin position="290"/>
        <end position="309"/>
    </location>
</feature>
<evidence type="ECO:0000256" key="5">
    <source>
        <dbReference type="SAM" id="MobiDB-lite"/>
    </source>
</evidence>
<dbReference type="InterPro" id="IPR052902">
    <property type="entry name" value="ABC-2_transporter"/>
</dbReference>
<evidence type="ECO:0000256" key="2">
    <source>
        <dbReference type="ARBA" id="ARBA00022692"/>
    </source>
</evidence>
<dbReference type="PANTHER" id="PTHR43027">
    <property type="entry name" value="DOXORUBICIN RESISTANCE ABC TRANSPORTER PERMEASE PROTEIN DRRC-RELATED"/>
    <property type="match status" value="1"/>
</dbReference>
<feature type="compositionally biased region" description="Polar residues" evidence="5">
    <location>
        <begin position="44"/>
        <end position="66"/>
    </location>
</feature>
<feature type="transmembrane region" description="Helical" evidence="6">
    <location>
        <begin position="211"/>
        <end position="232"/>
    </location>
</feature>
<feature type="region of interest" description="Disordered" evidence="5">
    <location>
        <begin position="34"/>
        <end position="66"/>
    </location>
</feature>
<evidence type="ECO:0000256" key="1">
    <source>
        <dbReference type="ARBA" id="ARBA00004141"/>
    </source>
</evidence>
<evidence type="ECO:0000256" key="4">
    <source>
        <dbReference type="ARBA" id="ARBA00023136"/>
    </source>
</evidence>
<keyword evidence="4 6" id="KW-0472">Membrane</keyword>
<gene>
    <name evidence="7" type="ORF">CIK65_06645</name>
</gene>
<dbReference type="OrthoDB" id="9778589at2"/>
<evidence type="ECO:0000313" key="7">
    <source>
        <dbReference type="EMBL" id="PCC43527.1"/>
    </source>
</evidence>
<accession>A0A2A3YW78</accession>
<protein>
    <submittedName>
        <fullName evidence="7">ABC transporter permease</fullName>
    </submittedName>
</protein>
<dbReference type="PANTHER" id="PTHR43027:SF2">
    <property type="entry name" value="TRANSPORT PERMEASE PROTEIN"/>
    <property type="match status" value="1"/>
</dbReference>
<feature type="transmembrane region" description="Helical" evidence="6">
    <location>
        <begin position="88"/>
        <end position="109"/>
    </location>
</feature>
<organism evidence="7 8">
    <name type="scientific">Brevibacterium aurantiacum</name>
    <dbReference type="NCBI Taxonomy" id="273384"/>
    <lineage>
        <taxon>Bacteria</taxon>
        <taxon>Bacillati</taxon>
        <taxon>Actinomycetota</taxon>
        <taxon>Actinomycetes</taxon>
        <taxon>Micrococcales</taxon>
        <taxon>Brevibacteriaceae</taxon>
        <taxon>Brevibacterium</taxon>
    </lineage>
</organism>
<dbReference type="Pfam" id="PF01061">
    <property type="entry name" value="ABC2_membrane"/>
    <property type="match status" value="1"/>
</dbReference>
<comment type="caution">
    <text evidence="7">The sequence shown here is derived from an EMBL/GenBank/DDBJ whole genome shotgun (WGS) entry which is preliminary data.</text>
</comment>
<dbReference type="GO" id="GO:0016020">
    <property type="term" value="C:membrane"/>
    <property type="evidence" value="ECO:0007669"/>
    <property type="project" value="UniProtKB-SubCell"/>
</dbReference>
<name>A0A2A3YW78_BREAU</name>
<keyword evidence="2 6" id="KW-0812">Transmembrane</keyword>
<evidence type="ECO:0000256" key="6">
    <source>
        <dbReference type="SAM" id="Phobius"/>
    </source>
</evidence>
<dbReference type="EMBL" id="NRGQ01000006">
    <property type="protein sequence ID" value="PCC43527.1"/>
    <property type="molecule type" value="Genomic_DNA"/>
</dbReference>
<comment type="subcellular location">
    <subcellularLocation>
        <location evidence="1">Membrane</location>
        <topology evidence="1">Multi-pass membrane protein</topology>
    </subcellularLocation>
</comment>
<reference evidence="7 8" key="1">
    <citation type="journal article" date="2017" name="Elife">
        <title>Extensive horizontal gene transfer in cheese-associated bacteria.</title>
        <authorList>
            <person name="Bonham K.S."/>
            <person name="Wolfe B.E."/>
            <person name="Dutton R.J."/>
        </authorList>
    </citation>
    <scope>NUCLEOTIDE SEQUENCE [LARGE SCALE GENOMIC DNA]</scope>
    <source>
        <strain evidence="7 8">962_8</strain>
    </source>
</reference>
<feature type="transmembrane region" description="Helical" evidence="6">
    <location>
        <begin position="375"/>
        <end position="396"/>
    </location>
</feature>
<feature type="transmembrane region" description="Helical" evidence="6">
    <location>
        <begin position="253"/>
        <end position="278"/>
    </location>
</feature>
<dbReference type="Proteomes" id="UP000218620">
    <property type="component" value="Unassembled WGS sequence"/>
</dbReference>
<dbReference type="AlphaFoldDB" id="A0A2A3YW78"/>
<evidence type="ECO:0000256" key="3">
    <source>
        <dbReference type="ARBA" id="ARBA00022989"/>
    </source>
</evidence>
<dbReference type="InterPro" id="IPR013525">
    <property type="entry name" value="ABC2_TM"/>
</dbReference>
<proteinExistence type="predicted"/>
<feature type="transmembrane region" description="Helical" evidence="6">
    <location>
        <begin position="321"/>
        <end position="341"/>
    </location>
</feature>
<evidence type="ECO:0000313" key="8">
    <source>
        <dbReference type="Proteomes" id="UP000218620"/>
    </source>
</evidence>
<sequence>MRWLNSRDSRPAASSLSRQRIRIRSSEACTAQISDSKTCESERAASTMSTPRWSEGNEMTSSKTTSGTALQTLIRANFKELLRDSRSLISMSVFFVVTVLVLIALQAMINGGGSTPRLLLTDTVESKITDQLDAANGIETSNEASGDAAAANAELTREGSGAGYTVVISSEDRPDWLRIVEALESAGVPHSEITVVDDEGSPQIDFLRQNLSLALLTGYAAIAFVGTAAPFARMRNEGVMTMLGTTPVRARDILIAHAPPRILMCLVETMIVLAIAFFSGYMHGGSWPRLIVSLLLAFGFIFSIGFLLAARAKNPDLVTQLAGLVPIIVLFGSGTVIPIPYLSDVPWVRYLIPTNWMADAINLDLSGIAPTLPWGLLWALMVLGTVVLFGLSIRLFKWTESDT</sequence>